<dbReference type="Pfam" id="PF02771">
    <property type="entry name" value="Acyl-CoA_dh_N"/>
    <property type="match status" value="1"/>
</dbReference>
<accession>F5XVI7</accession>
<evidence type="ECO:0000256" key="4">
    <source>
        <dbReference type="ARBA" id="ARBA00022827"/>
    </source>
</evidence>
<dbReference type="PANTHER" id="PTHR42807">
    <property type="entry name" value="GLUTARYL-COA DEHYDROGENASE, MITOCHONDRIAL"/>
    <property type="match status" value="1"/>
</dbReference>
<evidence type="ECO:0000256" key="5">
    <source>
        <dbReference type="ARBA" id="ARBA00022946"/>
    </source>
</evidence>
<dbReference type="Gene3D" id="1.20.140.10">
    <property type="entry name" value="Butyryl-CoA Dehydrogenase, subunit A, domain 3"/>
    <property type="match status" value="1"/>
</dbReference>
<dbReference type="PANTHER" id="PTHR42807:SF1">
    <property type="entry name" value="GLUTARYL-COA DEHYDROGENASE, MITOCHONDRIAL"/>
    <property type="match status" value="1"/>
</dbReference>
<dbReference type="InterPro" id="IPR052033">
    <property type="entry name" value="Glutaryl-CoA_DH_mitochondrial"/>
</dbReference>
<dbReference type="SUPFAM" id="SSF47203">
    <property type="entry name" value="Acyl-CoA dehydrogenase C-terminal domain-like"/>
    <property type="match status" value="1"/>
</dbReference>
<dbReference type="InterPro" id="IPR009100">
    <property type="entry name" value="AcylCoA_DH/oxidase_NM_dom_sf"/>
</dbReference>
<dbReference type="SUPFAM" id="SSF56645">
    <property type="entry name" value="Acyl-CoA dehydrogenase NM domain-like"/>
    <property type="match status" value="1"/>
</dbReference>
<dbReference type="HOGENOM" id="CLU_018204_8_0_4"/>
<feature type="domain" description="Acyl-CoA dehydrogenase/oxidase N-terminal" evidence="9">
    <location>
        <begin position="22"/>
        <end position="133"/>
    </location>
</feature>
<dbReference type="Gene3D" id="2.40.110.10">
    <property type="entry name" value="Butyryl-CoA Dehydrogenase, subunit A, domain 2"/>
    <property type="match status" value="1"/>
</dbReference>
<dbReference type="GO" id="GO:0046949">
    <property type="term" value="P:fatty-acyl-CoA biosynthetic process"/>
    <property type="evidence" value="ECO:0007669"/>
    <property type="project" value="TreeGrafter"/>
</dbReference>
<sequence>MQPQDHPRACWEDLLRIEEQLTEEERALQAALRRFAAGELAARVRELYRSETTPRELFLQFGGMGLLGATIQGWGCAGMNSVCAGLIGFELERVDSAFHTMVSSQSNLVMHAIHRFGSQAQKDRYLPRLAAGEAIGCFGLTEPDHGSDPSRLASTARPHGDGFVLSGRKTWISNAPIADLFVIWAKAGTPAMIRGFILERGMPGLSTAAITGKLGLRASATGDVVMDEVLVPPFQVLGDAAGMRGPLACINKARYGLCWGAMGAATAVWHEARGYVLQRRQFGRPLAANQLVQKKLADMQTEIALGLAAALQAGRLLDQGRLPAEAIAMLKRNACGKALDIARTARDMLGGNGMSDAYSVMRHMCNLEALNTYEGTSDVNALVLGHAQTGISAFSI</sequence>
<reference evidence="10 11" key="2">
    <citation type="journal article" date="2011" name="PLoS ONE">
        <title>The Cyst-Dividing Bacterium Ramlibacter tataouinensis TTB310 Genome Reveals a Well-Stocked Toolbox for Adaptation to a Desert Environment.</title>
        <authorList>
            <person name="De Luca G."/>
            <person name="Barakat M."/>
            <person name="Ortet P."/>
            <person name="Fochesato S."/>
            <person name="Jourlin-Castelli C."/>
            <person name="Ansaldi M."/>
            <person name="Py B."/>
            <person name="Fichant G."/>
            <person name="Coutinho P.M."/>
            <person name="Voulhoux R."/>
            <person name="Bastien O."/>
            <person name="Marechal E."/>
            <person name="Henrissat B."/>
            <person name="Quentin Y."/>
            <person name="Noirot P."/>
            <person name="Filloux A."/>
            <person name="Mejean V."/>
            <person name="Dubow M.S."/>
            <person name="Barras F."/>
            <person name="Barbe V."/>
            <person name="Weissenbach J."/>
            <person name="Mihalcescu I."/>
            <person name="Vermeglio A."/>
            <person name="Achouak W."/>
            <person name="Heulin T."/>
        </authorList>
    </citation>
    <scope>NUCLEOTIDE SEQUENCE [LARGE SCALE GENOMIC DNA]</scope>
    <source>
        <strain evidence="11">ATCC BAA-407 / DSM 14655 / LMG 21543 / TTB310</strain>
    </source>
</reference>
<dbReference type="AlphaFoldDB" id="F5XVI7"/>
<name>F5XVI7_RAMTT</name>
<dbReference type="GO" id="GO:0033539">
    <property type="term" value="P:fatty acid beta-oxidation using acyl-CoA dehydrogenase"/>
    <property type="evidence" value="ECO:0007669"/>
    <property type="project" value="TreeGrafter"/>
</dbReference>
<evidence type="ECO:0000313" key="10">
    <source>
        <dbReference type="EMBL" id="AEG91563.1"/>
    </source>
</evidence>
<dbReference type="Proteomes" id="UP000008385">
    <property type="component" value="Chromosome"/>
</dbReference>
<dbReference type="InterPro" id="IPR046373">
    <property type="entry name" value="Acyl-CoA_Oxase/DH_mid-dom_sf"/>
</dbReference>
<dbReference type="GO" id="GO:0000062">
    <property type="term" value="F:fatty-acyl-CoA binding"/>
    <property type="evidence" value="ECO:0007669"/>
    <property type="project" value="TreeGrafter"/>
</dbReference>
<dbReference type="InterPro" id="IPR013786">
    <property type="entry name" value="AcylCoA_DH/ox_N"/>
</dbReference>
<dbReference type="GO" id="GO:0004361">
    <property type="term" value="F:glutaryl-CoA dehydrogenase activity"/>
    <property type="evidence" value="ECO:0007669"/>
    <property type="project" value="TreeGrafter"/>
</dbReference>
<dbReference type="EMBL" id="CP000245">
    <property type="protein sequence ID" value="AEG91563.1"/>
    <property type="molecule type" value="Genomic_DNA"/>
</dbReference>
<dbReference type="InterPro" id="IPR037069">
    <property type="entry name" value="AcylCoA_DH/ox_N_sf"/>
</dbReference>
<comment type="cofactor">
    <cofactor evidence="1">
        <name>FAD</name>
        <dbReference type="ChEBI" id="CHEBI:57692"/>
    </cofactor>
</comment>
<feature type="domain" description="Acyl-CoA dehydrogenase/oxidase C-terminal" evidence="7">
    <location>
        <begin position="242"/>
        <end position="384"/>
    </location>
</feature>
<keyword evidence="6" id="KW-0560">Oxidoreductase</keyword>
<dbReference type="InterPro" id="IPR009075">
    <property type="entry name" value="AcylCo_DH/oxidase_C"/>
</dbReference>
<dbReference type="Gene3D" id="1.10.540.10">
    <property type="entry name" value="Acyl-CoA dehydrogenase/oxidase, N-terminal domain"/>
    <property type="match status" value="1"/>
</dbReference>
<evidence type="ECO:0000256" key="6">
    <source>
        <dbReference type="ARBA" id="ARBA00023002"/>
    </source>
</evidence>
<organism evidence="10 11">
    <name type="scientific">Ramlibacter tataouinensis (strain ATCC BAA-407 / DSM 14655 / LMG 21543 / TTB310)</name>
    <dbReference type="NCBI Taxonomy" id="365046"/>
    <lineage>
        <taxon>Bacteria</taxon>
        <taxon>Pseudomonadati</taxon>
        <taxon>Pseudomonadota</taxon>
        <taxon>Betaproteobacteria</taxon>
        <taxon>Burkholderiales</taxon>
        <taxon>Comamonadaceae</taxon>
        <taxon>Ramlibacter</taxon>
    </lineage>
</organism>
<feature type="domain" description="Acyl-CoA oxidase/dehydrogenase middle" evidence="8">
    <location>
        <begin position="137"/>
        <end position="229"/>
    </location>
</feature>
<dbReference type="PATRIC" id="fig|365046.3.peg.500"/>
<evidence type="ECO:0000256" key="2">
    <source>
        <dbReference type="ARBA" id="ARBA00009347"/>
    </source>
</evidence>
<dbReference type="eggNOG" id="COG1960">
    <property type="taxonomic scope" value="Bacteria"/>
</dbReference>
<gene>
    <name evidence="10" type="primary">gcdH</name>
    <name evidence="10" type="ordered locus">Rta_04870</name>
</gene>
<dbReference type="Pfam" id="PF02770">
    <property type="entry name" value="Acyl-CoA_dh_M"/>
    <property type="match status" value="1"/>
</dbReference>
<evidence type="ECO:0000256" key="3">
    <source>
        <dbReference type="ARBA" id="ARBA00022630"/>
    </source>
</evidence>
<dbReference type="KEGG" id="rta:Rta_04870"/>
<evidence type="ECO:0000259" key="7">
    <source>
        <dbReference type="Pfam" id="PF00441"/>
    </source>
</evidence>
<dbReference type="FunFam" id="1.10.540.10:FF:000026">
    <property type="entry name" value="Acyl-CoA dehydrogenase medium chain"/>
    <property type="match status" value="1"/>
</dbReference>
<evidence type="ECO:0000313" key="11">
    <source>
        <dbReference type="Proteomes" id="UP000008385"/>
    </source>
</evidence>
<dbReference type="InterPro" id="IPR006091">
    <property type="entry name" value="Acyl-CoA_Oxase/DH_mid-dom"/>
</dbReference>
<dbReference type="Pfam" id="PF00441">
    <property type="entry name" value="Acyl-CoA_dh_1"/>
    <property type="match status" value="1"/>
</dbReference>
<evidence type="ECO:0000259" key="8">
    <source>
        <dbReference type="Pfam" id="PF02770"/>
    </source>
</evidence>
<dbReference type="InterPro" id="IPR036250">
    <property type="entry name" value="AcylCo_DH-like_C"/>
</dbReference>
<keyword evidence="3" id="KW-0285">Flavoprotein</keyword>
<keyword evidence="5" id="KW-0809">Transit peptide</keyword>
<keyword evidence="11" id="KW-1185">Reference proteome</keyword>
<dbReference type="GO" id="GO:0050660">
    <property type="term" value="F:flavin adenine dinucleotide binding"/>
    <property type="evidence" value="ECO:0007669"/>
    <property type="project" value="InterPro"/>
</dbReference>
<reference evidence="11" key="1">
    <citation type="submission" date="2006-01" db="EMBL/GenBank/DDBJ databases">
        <title>Genome of the cyst-dividing bacterium Ramlibacter tataouinensis.</title>
        <authorList>
            <person name="Barakat M."/>
            <person name="Ortet P."/>
            <person name="De Luca G."/>
            <person name="Jourlin-Castelli C."/>
            <person name="Ansaldi M."/>
            <person name="Py B."/>
            <person name="Fichant G."/>
            <person name="Coutinho P."/>
            <person name="Voulhoux R."/>
            <person name="Bastien O."/>
            <person name="Roy S."/>
            <person name="Marechal E."/>
            <person name="Henrissat B."/>
            <person name="Quentin Y."/>
            <person name="Noirot P."/>
            <person name="Filloux A."/>
            <person name="Mejean V."/>
            <person name="DuBow M."/>
            <person name="Barras F."/>
            <person name="Heulin T."/>
        </authorList>
    </citation>
    <scope>NUCLEOTIDE SEQUENCE [LARGE SCALE GENOMIC DNA]</scope>
    <source>
        <strain evidence="11">ATCC BAA-407 / DSM 14655 / LMG 21543 / TTB310</strain>
    </source>
</reference>
<evidence type="ECO:0000256" key="1">
    <source>
        <dbReference type="ARBA" id="ARBA00001974"/>
    </source>
</evidence>
<protein>
    <submittedName>
        <fullName evidence="10">Candidate glutaryl-CoA dehydrogenase</fullName>
    </submittedName>
</protein>
<dbReference type="STRING" id="365046.Rta_04870"/>
<keyword evidence="4" id="KW-0274">FAD</keyword>
<dbReference type="RefSeq" id="WP_013899796.1">
    <property type="nucleotide sequence ID" value="NC_015677.1"/>
</dbReference>
<evidence type="ECO:0000259" key="9">
    <source>
        <dbReference type="Pfam" id="PF02771"/>
    </source>
</evidence>
<dbReference type="OrthoDB" id="9770681at2"/>
<comment type="similarity">
    <text evidence="2">Belongs to the acyl-CoA dehydrogenase family.</text>
</comment>
<proteinExistence type="inferred from homology"/>